<dbReference type="Proteomes" id="UP001564408">
    <property type="component" value="Unassembled WGS sequence"/>
</dbReference>
<reference evidence="2 3" key="1">
    <citation type="submission" date="2024-05" db="EMBL/GenBank/DDBJ databases">
        <title>Genome Sequence and Characterization of the New Strain Purple Sulfur Bacterium of Genus Thioalkalicoccus.</title>
        <authorList>
            <person name="Bryantseva I.A."/>
            <person name="Kyndt J.A."/>
            <person name="Imhoff J.F."/>
        </authorList>
    </citation>
    <scope>NUCLEOTIDE SEQUENCE [LARGE SCALE GENOMIC DNA]</scope>
    <source>
        <strain evidence="2 3">Um2</strain>
    </source>
</reference>
<feature type="non-terminal residue" evidence="2">
    <location>
        <position position="1"/>
    </location>
</feature>
<evidence type="ECO:0000313" key="3">
    <source>
        <dbReference type="Proteomes" id="UP001564408"/>
    </source>
</evidence>
<feature type="non-terminal residue" evidence="2">
    <location>
        <position position="100"/>
    </location>
</feature>
<evidence type="ECO:0000313" key="2">
    <source>
        <dbReference type="EMBL" id="MEY6434324.1"/>
    </source>
</evidence>
<organism evidence="2 3">
    <name type="scientific">Thioalkalicoccus limnaeus</name>
    <dbReference type="NCBI Taxonomy" id="120681"/>
    <lineage>
        <taxon>Bacteria</taxon>
        <taxon>Pseudomonadati</taxon>
        <taxon>Pseudomonadota</taxon>
        <taxon>Gammaproteobacteria</taxon>
        <taxon>Chromatiales</taxon>
        <taxon>Chromatiaceae</taxon>
        <taxon>Thioalkalicoccus</taxon>
    </lineage>
</organism>
<comment type="caution">
    <text evidence="2">The sequence shown here is derived from an EMBL/GenBank/DDBJ whole genome shotgun (WGS) entry which is preliminary data.</text>
</comment>
<dbReference type="EMBL" id="JBDKXB010000098">
    <property type="protein sequence ID" value="MEY6434324.1"/>
    <property type="molecule type" value="Genomic_DNA"/>
</dbReference>
<dbReference type="RefSeq" id="WP_369668698.1">
    <property type="nucleotide sequence ID" value="NZ_JBDKXB010000098.1"/>
</dbReference>
<gene>
    <name evidence="2" type="ORF">ABC977_18200</name>
</gene>
<evidence type="ECO:0000259" key="1">
    <source>
        <dbReference type="Pfam" id="PF09820"/>
    </source>
</evidence>
<accession>A0ABV4BII0</accession>
<protein>
    <submittedName>
        <fullName evidence="2">AAA family ATPase</fullName>
    </submittedName>
</protein>
<dbReference type="InterPro" id="IPR018631">
    <property type="entry name" value="AAA-ATPase-like_dom"/>
</dbReference>
<sequence length="100" mass="11648">YFLSRPRRFGKSLFLDTLAELFAGREHLFRGLHIHPHWDWSQRFPVIRLSFGAGIVRTRAELDQRIRTLLRRNAQDLDIACPDPDDSIDCFAELIRGAAE</sequence>
<proteinExistence type="predicted"/>
<feature type="domain" description="AAA-ATPase-like" evidence="1">
    <location>
        <begin position="1"/>
        <end position="95"/>
    </location>
</feature>
<name>A0ABV4BII0_9GAMM</name>
<dbReference type="Pfam" id="PF09820">
    <property type="entry name" value="AAA-ATPase_like"/>
    <property type="match status" value="1"/>
</dbReference>
<keyword evidence="3" id="KW-1185">Reference proteome</keyword>